<dbReference type="RefSeq" id="WP_377005816.1">
    <property type="nucleotide sequence ID" value="NZ_JBHSGG010000049.1"/>
</dbReference>
<name>A0ABV9NPG3_9GAMM</name>
<protein>
    <submittedName>
        <fullName evidence="5">SDR family NAD(P)-dependent oxidoreductase</fullName>
        <ecNumber evidence="5">1.-.-.-</ecNumber>
    </submittedName>
</protein>
<dbReference type="SMART" id="SM00822">
    <property type="entry name" value="PKS_KR"/>
    <property type="match status" value="1"/>
</dbReference>
<comment type="caution">
    <text evidence="5">The sequence shown here is derived from an EMBL/GenBank/DDBJ whole genome shotgun (WGS) entry which is preliminary data.</text>
</comment>
<evidence type="ECO:0000256" key="2">
    <source>
        <dbReference type="ARBA" id="ARBA00023002"/>
    </source>
</evidence>
<feature type="domain" description="Ketoreductase" evidence="4">
    <location>
        <begin position="5"/>
        <end position="188"/>
    </location>
</feature>
<dbReference type="Gene3D" id="3.40.50.720">
    <property type="entry name" value="NAD(P)-binding Rossmann-like Domain"/>
    <property type="match status" value="1"/>
</dbReference>
<proteinExistence type="inferred from homology"/>
<keyword evidence="6" id="KW-1185">Reference proteome</keyword>
<evidence type="ECO:0000259" key="4">
    <source>
        <dbReference type="SMART" id="SM00822"/>
    </source>
</evidence>
<comment type="similarity">
    <text evidence="1 3">Belongs to the short-chain dehydrogenases/reductases (SDR) family.</text>
</comment>
<dbReference type="PROSITE" id="PS00061">
    <property type="entry name" value="ADH_SHORT"/>
    <property type="match status" value="1"/>
</dbReference>
<gene>
    <name evidence="5" type="ORF">ACFO3Q_16140</name>
</gene>
<dbReference type="Pfam" id="PF00106">
    <property type="entry name" value="adh_short"/>
    <property type="match status" value="1"/>
</dbReference>
<dbReference type="EC" id="1.-.-.-" evidence="5"/>
<evidence type="ECO:0000313" key="6">
    <source>
        <dbReference type="Proteomes" id="UP001595892"/>
    </source>
</evidence>
<evidence type="ECO:0000256" key="1">
    <source>
        <dbReference type="ARBA" id="ARBA00006484"/>
    </source>
</evidence>
<keyword evidence="2 5" id="KW-0560">Oxidoreductase</keyword>
<dbReference type="EMBL" id="JBHSGG010000049">
    <property type="protein sequence ID" value="MFC4729700.1"/>
    <property type="molecule type" value="Genomic_DNA"/>
</dbReference>
<organism evidence="5 6">
    <name type="scientific">Coralloluteibacterium thermophilum</name>
    <dbReference type="NCBI Taxonomy" id="2707049"/>
    <lineage>
        <taxon>Bacteria</taxon>
        <taxon>Pseudomonadati</taxon>
        <taxon>Pseudomonadota</taxon>
        <taxon>Gammaproteobacteria</taxon>
        <taxon>Lysobacterales</taxon>
        <taxon>Lysobacteraceae</taxon>
        <taxon>Coralloluteibacterium</taxon>
    </lineage>
</organism>
<dbReference type="GO" id="GO:0016491">
    <property type="term" value="F:oxidoreductase activity"/>
    <property type="evidence" value="ECO:0007669"/>
    <property type="project" value="UniProtKB-KW"/>
</dbReference>
<accession>A0ABV9NPG3</accession>
<dbReference type="PANTHER" id="PTHR44196">
    <property type="entry name" value="DEHYDROGENASE/REDUCTASE SDR FAMILY MEMBER 7B"/>
    <property type="match status" value="1"/>
</dbReference>
<dbReference type="SUPFAM" id="SSF51735">
    <property type="entry name" value="NAD(P)-binding Rossmann-fold domains"/>
    <property type="match status" value="1"/>
</dbReference>
<dbReference type="Proteomes" id="UP001595892">
    <property type="component" value="Unassembled WGS sequence"/>
</dbReference>
<evidence type="ECO:0000256" key="3">
    <source>
        <dbReference type="RuleBase" id="RU000363"/>
    </source>
</evidence>
<dbReference type="PRINTS" id="PR00080">
    <property type="entry name" value="SDRFAMILY"/>
</dbReference>
<evidence type="ECO:0000313" key="5">
    <source>
        <dbReference type="EMBL" id="MFC4729700.1"/>
    </source>
</evidence>
<dbReference type="PANTHER" id="PTHR44196:SF1">
    <property type="entry name" value="DEHYDROGENASE_REDUCTASE SDR FAMILY MEMBER 7B"/>
    <property type="match status" value="1"/>
</dbReference>
<dbReference type="InterPro" id="IPR020904">
    <property type="entry name" value="Sc_DH/Rdtase_CS"/>
</dbReference>
<dbReference type="InterPro" id="IPR002347">
    <property type="entry name" value="SDR_fam"/>
</dbReference>
<sequence length="298" mass="31422">MVPSRTVLITGASSGFGRGVALRLAEQGFNLVLAARRGHLLEEIARECGGDVLTMTVDVGEPADMEKLGRAALAKFPRIDVWINNAGVAALGPFDAIPLRDHQRVLQTTLGGVVNGSHVALRHFRRMQSGTLINVASMLGRTPAPYYASYCAAKYGVVGLSDALRQEVRAAGLDRVRVCTVLPMAADTPFFDHAANYTGHSLRAYPLADADEVVDAIVGLVARPQDEVTVGLTATAAVAAERFLPSIAHAVSGALQHGLQMEEAPPADVSEGNLHAPLAIGTGVHGTIRARIQAEEGR</sequence>
<dbReference type="InterPro" id="IPR036291">
    <property type="entry name" value="NAD(P)-bd_dom_sf"/>
</dbReference>
<dbReference type="PRINTS" id="PR00081">
    <property type="entry name" value="GDHRDH"/>
</dbReference>
<reference evidence="6" key="1">
    <citation type="journal article" date="2019" name="Int. J. Syst. Evol. Microbiol.">
        <title>The Global Catalogue of Microorganisms (GCM) 10K type strain sequencing project: providing services to taxonomists for standard genome sequencing and annotation.</title>
        <authorList>
            <consortium name="The Broad Institute Genomics Platform"/>
            <consortium name="The Broad Institute Genome Sequencing Center for Infectious Disease"/>
            <person name="Wu L."/>
            <person name="Ma J."/>
        </authorList>
    </citation>
    <scope>NUCLEOTIDE SEQUENCE [LARGE SCALE GENOMIC DNA]</scope>
    <source>
        <strain evidence="6">CGMCC 1.13574</strain>
    </source>
</reference>
<dbReference type="InterPro" id="IPR057326">
    <property type="entry name" value="KR_dom"/>
</dbReference>